<evidence type="ECO:0000313" key="1">
    <source>
        <dbReference type="EMBL" id="KZC09778.1"/>
    </source>
</evidence>
<sequence>MLSGDPLSLSITDEIEAHSEIGLDARCRATEFVVDHRERLETVVDETAARCCTTEPKR</sequence>
<accession>A0A154PEQ6</accession>
<dbReference type="AlphaFoldDB" id="A0A154PEQ6"/>
<keyword evidence="2" id="KW-1185">Reference proteome</keyword>
<evidence type="ECO:0000313" key="2">
    <source>
        <dbReference type="Proteomes" id="UP000076502"/>
    </source>
</evidence>
<organism evidence="1 2">
    <name type="scientific">Dufourea novaeangliae</name>
    <name type="common">Sweat bee</name>
    <dbReference type="NCBI Taxonomy" id="178035"/>
    <lineage>
        <taxon>Eukaryota</taxon>
        <taxon>Metazoa</taxon>
        <taxon>Ecdysozoa</taxon>
        <taxon>Arthropoda</taxon>
        <taxon>Hexapoda</taxon>
        <taxon>Insecta</taxon>
        <taxon>Pterygota</taxon>
        <taxon>Neoptera</taxon>
        <taxon>Endopterygota</taxon>
        <taxon>Hymenoptera</taxon>
        <taxon>Apocrita</taxon>
        <taxon>Aculeata</taxon>
        <taxon>Apoidea</taxon>
        <taxon>Anthophila</taxon>
        <taxon>Halictidae</taxon>
        <taxon>Rophitinae</taxon>
        <taxon>Dufourea</taxon>
    </lineage>
</organism>
<name>A0A154PEQ6_DUFNO</name>
<dbReference type="Proteomes" id="UP000076502">
    <property type="component" value="Unassembled WGS sequence"/>
</dbReference>
<protein>
    <submittedName>
        <fullName evidence="1">Uncharacterized protein</fullName>
    </submittedName>
</protein>
<proteinExistence type="predicted"/>
<gene>
    <name evidence="1" type="ORF">WN55_01309</name>
</gene>
<reference evidence="1 2" key="1">
    <citation type="submission" date="2015-07" db="EMBL/GenBank/DDBJ databases">
        <title>The genome of Dufourea novaeangliae.</title>
        <authorList>
            <person name="Pan H."/>
            <person name="Kapheim K."/>
        </authorList>
    </citation>
    <scope>NUCLEOTIDE SEQUENCE [LARGE SCALE GENOMIC DNA]</scope>
    <source>
        <strain evidence="1">0120121106</strain>
        <tissue evidence="1">Whole body</tissue>
    </source>
</reference>
<dbReference type="EMBL" id="KQ434875">
    <property type="protein sequence ID" value="KZC09778.1"/>
    <property type="molecule type" value="Genomic_DNA"/>
</dbReference>